<dbReference type="FunFam" id="2.170.130.10:FF:000001">
    <property type="entry name" value="Catecholate siderophore TonB-dependent receptor"/>
    <property type="match status" value="1"/>
</dbReference>
<dbReference type="PANTHER" id="PTHR32552">
    <property type="entry name" value="FERRICHROME IRON RECEPTOR-RELATED"/>
    <property type="match status" value="1"/>
</dbReference>
<dbReference type="Proteomes" id="UP000238220">
    <property type="component" value="Unassembled WGS sequence"/>
</dbReference>
<keyword evidence="3 12" id="KW-0813">Transport</keyword>
<evidence type="ECO:0000256" key="9">
    <source>
        <dbReference type="ARBA" id="ARBA00023136"/>
    </source>
</evidence>
<evidence type="ECO:0000256" key="1">
    <source>
        <dbReference type="ARBA" id="ARBA00004571"/>
    </source>
</evidence>
<evidence type="ECO:0000256" key="12">
    <source>
        <dbReference type="PROSITE-ProRule" id="PRU01360"/>
    </source>
</evidence>
<dbReference type="InterPro" id="IPR037066">
    <property type="entry name" value="Plug_dom_sf"/>
</dbReference>
<dbReference type="NCBIfam" id="TIGR01783">
    <property type="entry name" value="TonB-siderophor"/>
    <property type="match status" value="1"/>
</dbReference>
<accession>A0A2S5TBN0</accession>
<evidence type="ECO:0000313" key="18">
    <source>
        <dbReference type="Proteomes" id="UP000238220"/>
    </source>
</evidence>
<gene>
    <name evidence="17" type="ORF">C3942_18925</name>
</gene>
<dbReference type="PROSITE" id="PS52016">
    <property type="entry name" value="TONB_DEPENDENT_REC_3"/>
    <property type="match status" value="1"/>
</dbReference>
<dbReference type="OrthoDB" id="9790771at2"/>
<evidence type="ECO:0000256" key="7">
    <source>
        <dbReference type="ARBA" id="ARBA00023065"/>
    </source>
</evidence>
<dbReference type="InterPro" id="IPR012910">
    <property type="entry name" value="Plug_dom"/>
</dbReference>
<dbReference type="SUPFAM" id="SSF56935">
    <property type="entry name" value="Porins"/>
    <property type="match status" value="1"/>
</dbReference>
<feature type="region of interest" description="Disordered" evidence="14">
    <location>
        <begin position="479"/>
        <end position="504"/>
    </location>
</feature>
<proteinExistence type="inferred from homology"/>
<keyword evidence="9 12" id="KW-0472">Membrane</keyword>
<dbReference type="RefSeq" id="WP_104231962.1">
    <property type="nucleotide sequence ID" value="NZ_PSNW01000013.1"/>
</dbReference>
<keyword evidence="18" id="KW-1185">Reference proteome</keyword>
<feature type="domain" description="TonB-dependent receptor plug" evidence="16">
    <location>
        <begin position="60"/>
        <end position="159"/>
    </location>
</feature>
<organism evidence="17 18">
    <name type="scientific">Solimonas fluminis</name>
    <dbReference type="NCBI Taxonomy" id="2086571"/>
    <lineage>
        <taxon>Bacteria</taxon>
        <taxon>Pseudomonadati</taxon>
        <taxon>Pseudomonadota</taxon>
        <taxon>Gammaproteobacteria</taxon>
        <taxon>Nevskiales</taxon>
        <taxon>Nevskiaceae</taxon>
        <taxon>Solimonas</taxon>
    </lineage>
</organism>
<dbReference type="CDD" id="cd01347">
    <property type="entry name" value="ligand_gated_channel"/>
    <property type="match status" value="1"/>
</dbReference>
<evidence type="ECO:0000256" key="10">
    <source>
        <dbReference type="ARBA" id="ARBA00023170"/>
    </source>
</evidence>
<feature type="region of interest" description="Disordered" evidence="14">
    <location>
        <begin position="537"/>
        <end position="562"/>
    </location>
</feature>
<dbReference type="InterPro" id="IPR000531">
    <property type="entry name" value="Beta-barrel_TonB"/>
</dbReference>
<dbReference type="GO" id="GO:0038023">
    <property type="term" value="F:signaling receptor activity"/>
    <property type="evidence" value="ECO:0007669"/>
    <property type="project" value="InterPro"/>
</dbReference>
<reference evidence="17 18" key="1">
    <citation type="submission" date="2018-02" db="EMBL/GenBank/DDBJ databases">
        <title>Genome sequencing of Solimonas sp. HR-BB.</title>
        <authorList>
            <person name="Lee Y."/>
            <person name="Jeon C.O."/>
        </authorList>
    </citation>
    <scope>NUCLEOTIDE SEQUENCE [LARGE SCALE GENOMIC DNA]</scope>
    <source>
        <strain evidence="17 18">HR-BB</strain>
    </source>
</reference>
<evidence type="ECO:0000259" key="15">
    <source>
        <dbReference type="Pfam" id="PF00593"/>
    </source>
</evidence>
<dbReference type="InterPro" id="IPR010105">
    <property type="entry name" value="TonB_sidphr_rcpt"/>
</dbReference>
<evidence type="ECO:0000256" key="4">
    <source>
        <dbReference type="ARBA" id="ARBA00022452"/>
    </source>
</evidence>
<dbReference type="GO" id="GO:0015344">
    <property type="term" value="F:siderophore uptake transmembrane transporter activity"/>
    <property type="evidence" value="ECO:0007669"/>
    <property type="project" value="TreeGrafter"/>
</dbReference>
<evidence type="ECO:0000256" key="2">
    <source>
        <dbReference type="ARBA" id="ARBA00009810"/>
    </source>
</evidence>
<keyword evidence="10 17" id="KW-0675">Receptor</keyword>
<feature type="compositionally biased region" description="Polar residues" evidence="14">
    <location>
        <begin position="537"/>
        <end position="547"/>
    </location>
</feature>
<comment type="subcellular location">
    <subcellularLocation>
        <location evidence="1 12">Cell outer membrane</location>
        <topology evidence="1 12">Multi-pass membrane protein</topology>
    </subcellularLocation>
</comment>
<dbReference type="Gene3D" id="2.40.170.20">
    <property type="entry name" value="TonB-dependent receptor, beta-barrel domain"/>
    <property type="match status" value="1"/>
</dbReference>
<name>A0A2S5TBN0_9GAMM</name>
<evidence type="ECO:0000256" key="13">
    <source>
        <dbReference type="RuleBase" id="RU003357"/>
    </source>
</evidence>
<keyword evidence="4 12" id="KW-1134">Transmembrane beta strand</keyword>
<dbReference type="Gene3D" id="2.170.130.10">
    <property type="entry name" value="TonB-dependent receptor, plug domain"/>
    <property type="match status" value="1"/>
</dbReference>
<evidence type="ECO:0000256" key="14">
    <source>
        <dbReference type="SAM" id="MobiDB-lite"/>
    </source>
</evidence>
<evidence type="ECO:0000256" key="11">
    <source>
        <dbReference type="ARBA" id="ARBA00023237"/>
    </source>
</evidence>
<dbReference type="InterPro" id="IPR036942">
    <property type="entry name" value="Beta-barrel_TonB_sf"/>
</dbReference>
<evidence type="ECO:0000313" key="17">
    <source>
        <dbReference type="EMBL" id="PPE72414.1"/>
    </source>
</evidence>
<comment type="similarity">
    <text evidence="2 12 13">Belongs to the TonB-dependent receptor family.</text>
</comment>
<feature type="region of interest" description="Disordered" evidence="14">
    <location>
        <begin position="1"/>
        <end position="26"/>
    </location>
</feature>
<keyword evidence="7" id="KW-0406">Ion transport</keyword>
<dbReference type="Pfam" id="PF07715">
    <property type="entry name" value="Plug"/>
    <property type="match status" value="1"/>
</dbReference>
<keyword evidence="6" id="KW-0732">Signal</keyword>
<dbReference type="EMBL" id="PSNW01000013">
    <property type="protein sequence ID" value="PPE72414.1"/>
    <property type="molecule type" value="Genomic_DNA"/>
</dbReference>
<dbReference type="Pfam" id="PF00593">
    <property type="entry name" value="TonB_dep_Rec_b-barrel"/>
    <property type="match status" value="1"/>
</dbReference>
<dbReference type="AlphaFoldDB" id="A0A2S5TBN0"/>
<evidence type="ECO:0000259" key="16">
    <source>
        <dbReference type="Pfam" id="PF07715"/>
    </source>
</evidence>
<keyword evidence="5 12" id="KW-0812">Transmembrane</keyword>
<dbReference type="GO" id="GO:0009279">
    <property type="term" value="C:cell outer membrane"/>
    <property type="evidence" value="ECO:0007669"/>
    <property type="project" value="UniProtKB-SubCell"/>
</dbReference>
<evidence type="ECO:0000256" key="5">
    <source>
        <dbReference type="ARBA" id="ARBA00022692"/>
    </source>
</evidence>
<evidence type="ECO:0000256" key="6">
    <source>
        <dbReference type="ARBA" id="ARBA00022729"/>
    </source>
</evidence>
<sequence length="772" mass="83421">MAEDAPAATPAVESAPAAAEPAAAPAEAEKVQLPAVKVQDRQVNEYKVETLQSPKYVKPLLDTPQNITVISKKVIEDQNVLTLRDILGNVPGITFGAGEGGGGYGDSISIRGYAGSNDVTVDGVRDSGQYTRSDPFNLESVEVVKGANSANSGAGAVGGNINLVSKTPKAERFTRVSLGLGSDSYDRATIDTNQPVSDSIALRLNAMKHENDVPGRDVEKFDRWGIAPSVAFGLGGDTQFSLALFHQEDDNTPQYGVLFRNNRKVPGVDRNNYYGYSNIDVQQIENSTATGILDHKFSDALSLRNLTRVGRTTQFLVVDPPQGNVCVEVGQRPLGATSGNNCTAVGYTPSGPRGNIRDTTNEIVSNQTDLTWRTTLGGMSNALVTGVQVTRETFELTGGNKLRNANGSPATLPVMDIYDPDNLYTGPVNYFRTSKSEGEQKNLAVYAFDTLDLTKQWALTAGLRVERNEGSSTAYTVKTYTAPNDNNPTPDNSNLGSITAKGDPAENEDTLFSYRAGVVYKPVETASIYVNYGNSETPSKASVNGSCTPVTNPPPTPPQSNANCNVDPEEAVSYEIGAKWDLFDARLQLTGAIFRIERTNYRVASVDPTEPEQQLDGESRVKGFELGATGLITQKWSVFGSYAYLDSEVKQNLADGATAIDTQKGKDLPNTPRNGFNLWTTYKLPLRLEVGYGAQYQGSVLPNNSAAAPNDVRVDGYWVHKASLGWQANRNFNLRLNLNNLTDEEYYTRVRGTGWATPGEGRQAVVTANYEF</sequence>
<protein>
    <submittedName>
        <fullName evidence="17">TonB-dependent siderophore receptor</fullName>
    </submittedName>
</protein>
<feature type="domain" description="TonB-dependent receptor-like beta-barrel" evidence="15">
    <location>
        <begin position="234"/>
        <end position="741"/>
    </location>
</feature>
<evidence type="ECO:0000256" key="3">
    <source>
        <dbReference type="ARBA" id="ARBA00022448"/>
    </source>
</evidence>
<comment type="caution">
    <text evidence="17">The sequence shown here is derived from an EMBL/GenBank/DDBJ whole genome shotgun (WGS) entry which is preliminary data.</text>
</comment>
<dbReference type="PANTHER" id="PTHR32552:SF83">
    <property type="entry name" value="BLR3904 PROTEIN"/>
    <property type="match status" value="1"/>
</dbReference>
<dbReference type="GO" id="GO:0015891">
    <property type="term" value="P:siderophore transport"/>
    <property type="evidence" value="ECO:0007669"/>
    <property type="project" value="InterPro"/>
</dbReference>
<keyword evidence="8 13" id="KW-0798">TonB box</keyword>
<keyword evidence="11 12" id="KW-0998">Cell outer membrane</keyword>
<evidence type="ECO:0000256" key="8">
    <source>
        <dbReference type="ARBA" id="ARBA00023077"/>
    </source>
</evidence>
<feature type="compositionally biased region" description="Low complexity" evidence="14">
    <location>
        <begin position="483"/>
        <end position="494"/>
    </location>
</feature>
<dbReference type="InterPro" id="IPR039426">
    <property type="entry name" value="TonB-dep_rcpt-like"/>
</dbReference>